<keyword evidence="2" id="KW-1185">Reference proteome</keyword>
<sequence>MADVSQSCAEMTELGPPSAGIHGCIGKVYRIRLLRTRFPTDPSPRHQDASFVQYRPLALAAICLPQIFFYQGLNKVLALNVANLPAEASTGAVIKDGHVSAVKLTEQINDRVDNAKVLNLLEWTSKAALDIIGITLCRYKFNSLSGGQTELMVSHKHHDDAGQNKVEQKRFDVELVNNWPIWYKPSLAPVEEAADTTTCSLSLTMLSVGVRNWTPKFAVAKKLRLGPNRDRGGLEGGMKGIALALQRRFKSSCITNARDGWKWFVAPKIERLAFSFPVEVGLRRIRKTVGADIGGVARLKRRELSGTPSISHADAALIDAYSTGADSPLRQADIGVMDADAYRINADTCLLDADTCLIDADIYLMVKGMNAPADLMSSILGANPAGKIVAHAWENTSMAKIGSFDDIQTPSDLGHNERRNPIKEFTVLVLLCVSCGFSDTCCTKNGCLTYRLHVRIYVCTVPLLVVSAIGILSRCSSNYLKTGVSSTKDCGHVNHTCIVIHSCTGWPKSARTSVRFSGGAMATWYCGSYLTFVTDCDSLQSRSGPVCHATSAIHPEVLKYAAKKSGKWKSAPWWWIIGGYLWDKWLKQERDDGGACNLL</sequence>
<evidence type="ECO:0000313" key="2">
    <source>
        <dbReference type="Proteomes" id="UP000218334"/>
    </source>
</evidence>
<protein>
    <submittedName>
        <fullName evidence="1">Uncharacterized protein</fullName>
    </submittedName>
</protein>
<dbReference type="STRING" id="1076256.A0A2H3BIU5"/>
<dbReference type="Proteomes" id="UP000218334">
    <property type="component" value="Unassembled WGS sequence"/>
</dbReference>
<name>A0A2H3BIU5_9AGAR</name>
<proteinExistence type="predicted"/>
<dbReference type="AlphaFoldDB" id="A0A2H3BIU5"/>
<organism evidence="1 2">
    <name type="scientific">Armillaria solidipes</name>
    <dbReference type="NCBI Taxonomy" id="1076256"/>
    <lineage>
        <taxon>Eukaryota</taxon>
        <taxon>Fungi</taxon>
        <taxon>Dikarya</taxon>
        <taxon>Basidiomycota</taxon>
        <taxon>Agaricomycotina</taxon>
        <taxon>Agaricomycetes</taxon>
        <taxon>Agaricomycetidae</taxon>
        <taxon>Agaricales</taxon>
        <taxon>Marasmiineae</taxon>
        <taxon>Physalacriaceae</taxon>
        <taxon>Armillaria</taxon>
    </lineage>
</organism>
<reference evidence="2" key="1">
    <citation type="journal article" date="2017" name="Nat. Ecol. Evol.">
        <title>Genome expansion and lineage-specific genetic innovations in the forest pathogenic fungi Armillaria.</title>
        <authorList>
            <person name="Sipos G."/>
            <person name="Prasanna A.N."/>
            <person name="Walter M.C."/>
            <person name="O'Connor E."/>
            <person name="Balint B."/>
            <person name="Krizsan K."/>
            <person name="Kiss B."/>
            <person name="Hess J."/>
            <person name="Varga T."/>
            <person name="Slot J."/>
            <person name="Riley R."/>
            <person name="Boka B."/>
            <person name="Rigling D."/>
            <person name="Barry K."/>
            <person name="Lee J."/>
            <person name="Mihaltcheva S."/>
            <person name="LaButti K."/>
            <person name="Lipzen A."/>
            <person name="Waldron R."/>
            <person name="Moloney N.M."/>
            <person name="Sperisen C."/>
            <person name="Kredics L."/>
            <person name="Vagvoelgyi C."/>
            <person name="Patrignani A."/>
            <person name="Fitzpatrick D."/>
            <person name="Nagy I."/>
            <person name="Doyle S."/>
            <person name="Anderson J.B."/>
            <person name="Grigoriev I.V."/>
            <person name="Gueldener U."/>
            <person name="Muensterkoetter M."/>
            <person name="Nagy L.G."/>
        </authorList>
    </citation>
    <scope>NUCLEOTIDE SEQUENCE [LARGE SCALE GENOMIC DNA]</scope>
    <source>
        <strain evidence="2">28-4</strain>
    </source>
</reference>
<evidence type="ECO:0000313" key="1">
    <source>
        <dbReference type="EMBL" id="PBK63773.1"/>
    </source>
</evidence>
<gene>
    <name evidence="1" type="ORF">ARMSODRAFT_979648</name>
</gene>
<accession>A0A2H3BIU5</accession>
<dbReference type="EMBL" id="KZ293456">
    <property type="protein sequence ID" value="PBK63773.1"/>
    <property type="molecule type" value="Genomic_DNA"/>
</dbReference>